<evidence type="ECO:0000313" key="3">
    <source>
        <dbReference type="EMBL" id="GAA3712190.1"/>
    </source>
</evidence>
<keyword evidence="4" id="KW-1185">Reference proteome</keyword>
<evidence type="ECO:0008006" key="5">
    <source>
        <dbReference type="Google" id="ProtNLM"/>
    </source>
</evidence>
<accession>A0ABP7E4T9</accession>
<dbReference type="EMBL" id="BAABBF010000004">
    <property type="protein sequence ID" value="GAA3712190.1"/>
    <property type="molecule type" value="Genomic_DNA"/>
</dbReference>
<feature type="signal peptide" evidence="2">
    <location>
        <begin position="1"/>
        <end position="22"/>
    </location>
</feature>
<protein>
    <recommendedName>
        <fullName evidence="5">Lipoprotein</fullName>
    </recommendedName>
</protein>
<gene>
    <name evidence="3" type="ORF">GCM10022268_21360</name>
</gene>
<name>A0ABP7E4T9_9SPHN</name>
<organism evidence="3 4">
    <name type="scientific">Sphingomonas cynarae</name>
    <dbReference type="NCBI Taxonomy" id="930197"/>
    <lineage>
        <taxon>Bacteria</taxon>
        <taxon>Pseudomonadati</taxon>
        <taxon>Pseudomonadota</taxon>
        <taxon>Alphaproteobacteria</taxon>
        <taxon>Sphingomonadales</taxon>
        <taxon>Sphingomonadaceae</taxon>
        <taxon>Sphingomonas</taxon>
    </lineage>
</organism>
<evidence type="ECO:0000256" key="1">
    <source>
        <dbReference type="SAM" id="MobiDB-lite"/>
    </source>
</evidence>
<feature type="region of interest" description="Disordered" evidence="1">
    <location>
        <begin position="157"/>
        <end position="181"/>
    </location>
</feature>
<keyword evidence="2" id="KW-0732">Signal</keyword>
<evidence type="ECO:0000256" key="2">
    <source>
        <dbReference type="SAM" id="SignalP"/>
    </source>
</evidence>
<reference evidence="4" key="1">
    <citation type="journal article" date="2019" name="Int. J. Syst. Evol. Microbiol.">
        <title>The Global Catalogue of Microorganisms (GCM) 10K type strain sequencing project: providing services to taxonomists for standard genome sequencing and annotation.</title>
        <authorList>
            <consortium name="The Broad Institute Genomics Platform"/>
            <consortium name="The Broad Institute Genome Sequencing Center for Infectious Disease"/>
            <person name="Wu L."/>
            <person name="Ma J."/>
        </authorList>
    </citation>
    <scope>NUCLEOTIDE SEQUENCE [LARGE SCALE GENOMIC DNA]</scope>
    <source>
        <strain evidence="4">JCM 17498</strain>
    </source>
</reference>
<comment type="caution">
    <text evidence="3">The sequence shown here is derived from an EMBL/GenBank/DDBJ whole genome shotgun (WGS) entry which is preliminary data.</text>
</comment>
<proteinExistence type="predicted"/>
<feature type="chain" id="PRO_5045235130" description="Lipoprotein" evidence="2">
    <location>
        <begin position="23"/>
        <end position="181"/>
    </location>
</feature>
<dbReference type="Proteomes" id="UP001500523">
    <property type="component" value="Unassembled WGS sequence"/>
</dbReference>
<sequence length="181" mass="18650">MTRYAIAAVLLLAACGSSEDGAGNGAEEETTVAPIEKTPANLYADPGNMVVPLDPPGKGTAPAALPTPAPSPVVAIPMAFRGRWGIGLADCDAARDDAKGLMTVSADTLRFWESRAKLAAARTEGATTLVATLSFSGEGQTWREPTRMVLQDNGRSLVRDSAGDGQGGGQGGTTRYMRCPA</sequence>
<evidence type="ECO:0000313" key="4">
    <source>
        <dbReference type="Proteomes" id="UP001500523"/>
    </source>
</evidence>
<dbReference type="PROSITE" id="PS51257">
    <property type="entry name" value="PROKAR_LIPOPROTEIN"/>
    <property type="match status" value="1"/>
</dbReference>
<dbReference type="RefSeq" id="WP_344693375.1">
    <property type="nucleotide sequence ID" value="NZ_BAABBF010000004.1"/>
</dbReference>